<dbReference type="EMBL" id="HACM01011889">
    <property type="protein sequence ID" value="CRZ12331.1"/>
    <property type="molecule type" value="Transcribed_RNA"/>
</dbReference>
<dbReference type="AlphaFoldDB" id="A0A0H5RF46"/>
<accession>A0A0H5RF46</accession>
<reference evidence="1" key="1">
    <citation type="submission" date="2015-04" db="EMBL/GenBank/DDBJ databases">
        <title>The genome sequence of the plant pathogenic Rhizarian Plasmodiophora brassicae reveals insights in its biotrophic life cycle and the origin of chitin synthesis.</title>
        <authorList>
            <person name="Schwelm A."/>
            <person name="Fogelqvist J."/>
            <person name="Knaust A."/>
            <person name="Julke S."/>
            <person name="Lilja T."/>
            <person name="Dhandapani V."/>
            <person name="Bonilla-Rosso G."/>
            <person name="Karlsson M."/>
            <person name="Shevchenko A."/>
            <person name="Choi S.R."/>
            <person name="Kim H.G."/>
            <person name="Park J.Y."/>
            <person name="Lim Y.P."/>
            <person name="Ludwig-Muller J."/>
            <person name="Dixelius C."/>
        </authorList>
    </citation>
    <scope>NUCLEOTIDE SEQUENCE</scope>
    <source>
        <tissue evidence="1">Potato root galls</tissue>
    </source>
</reference>
<evidence type="ECO:0008006" key="2">
    <source>
        <dbReference type="Google" id="ProtNLM"/>
    </source>
</evidence>
<proteinExistence type="predicted"/>
<organism evidence="1">
    <name type="scientific">Spongospora subterranea</name>
    <dbReference type="NCBI Taxonomy" id="70186"/>
    <lineage>
        <taxon>Eukaryota</taxon>
        <taxon>Sar</taxon>
        <taxon>Rhizaria</taxon>
        <taxon>Endomyxa</taxon>
        <taxon>Phytomyxea</taxon>
        <taxon>Plasmodiophorida</taxon>
        <taxon>Plasmodiophoridae</taxon>
        <taxon>Spongospora</taxon>
    </lineage>
</organism>
<name>A0A0H5RF46_9EUKA</name>
<evidence type="ECO:0000313" key="1">
    <source>
        <dbReference type="EMBL" id="CRZ12331.1"/>
    </source>
</evidence>
<feature type="non-terminal residue" evidence="1">
    <location>
        <position position="1"/>
    </location>
</feature>
<protein>
    <recommendedName>
        <fullName evidence="2">Hexosyltransferase</fullName>
    </recommendedName>
</protein>
<sequence>RLPIASSRPSSPPVQPLAMVNPCLCVIFSKNRAFQLHECLSSVSRFCPATAMCHILIHVIWSSSIDQIQKSYKTVEQRFPQISFYKEDFENTFSRHITRIFDQNPSDYVLFMVDDSIIYRPVDLSLICNILKPGSHCISYHLRLNPLIAHSHTKDMAVRCPPLLHRKSHYEYLPFLGSTEWSYRFDVSGCFYQRQVIDLILSHMSESDKSHPNLFELAGNRVLDKLELGEALYSACPLYPSLSIITVNRVQDQFKNRVYEDEYGSVECLDSLFRKGYTINIDLYAKSEFNSVHIGELFLLHPSV</sequence>